<dbReference type="InterPro" id="IPR056339">
    <property type="entry name" value="CARF_Card1"/>
</dbReference>
<dbReference type="GO" id="GO:0003676">
    <property type="term" value="F:nucleic acid binding"/>
    <property type="evidence" value="ECO:0007669"/>
    <property type="project" value="InterPro"/>
</dbReference>
<sequence length="396" mass="44464">MQAITLLGDQVAPILMFASLLPSSGTLHILTTTAKQGRAQHLTAALAMLSPGLKVSTHILKNHYDMRSLSAMARKLIAGNGETLVDLTGGTKLMSLALYQAVQQTSAKAIYIDSETGVIRDVTDASGHIVSERLPHIPSNVVFRAYGKAACDDRRWLPEGLPLLIDYIDNYFQAWCDFFTWFNTSEFKHKYTAAPTGEIHFQKDLATPHNSHGNLWPAISTVLSYLKALGWLDYRRVGQTVSIRMQSDALLKFLQHGSWLEEYIYPKISGRFQEVRKNVALYDYDVYAEIAAQGGDIGHVKANEVDVLINEYGKMLFLECKAGYSKSLFSNTAEQIPKLESVAHKTAGYFARIAIVTHRRQDEIPPIFRQRLQNARIELICREDLKDLAWRVACML</sequence>
<evidence type="ECO:0000313" key="4">
    <source>
        <dbReference type="Proteomes" id="UP000005139"/>
    </source>
</evidence>
<dbReference type="RefSeq" id="WP_007288114.1">
    <property type="nucleotide sequence ID" value="NZ_AAWL01000001.1"/>
</dbReference>
<organism evidence="3 4">
    <name type="scientific">Thermosinus carboxydivorans Nor1</name>
    <dbReference type="NCBI Taxonomy" id="401526"/>
    <lineage>
        <taxon>Bacteria</taxon>
        <taxon>Bacillati</taxon>
        <taxon>Bacillota</taxon>
        <taxon>Negativicutes</taxon>
        <taxon>Selenomonadales</taxon>
        <taxon>Sporomusaceae</taxon>
        <taxon>Thermosinus</taxon>
    </lineage>
</organism>
<dbReference type="OrthoDB" id="1904635at2"/>
<accession>A1HM58</accession>
<name>A1HM58_9FIRM</name>
<dbReference type="Gene3D" id="3.40.50.10770">
    <property type="entry name" value="Hypothetical protein VC1899 like domain (Restriction endonuclease-like)"/>
    <property type="match status" value="1"/>
</dbReference>
<reference evidence="3 4" key="2">
    <citation type="submission" date="2007-01" db="EMBL/GenBank/DDBJ databases">
        <title>Sequencing of the draft genome and assembly of Thermosinus carboxydivorans Nor1.</title>
        <authorList>
            <consortium name="US DOE Joint Genome Institute (JGI-PGF)"/>
            <person name="Copeland A."/>
            <person name="Lucas S."/>
            <person name="Lapidus A."/>
            <person name="Barry K."/>
            <person name="Glavina del Rio T."/>
            <person name="Dalin E."/>
            <person name="Tice H."/>
            <person name="Bruce D."/>
            <person name="Pitluck S."/>
            <person name="Richardson P."/>
        </authorList>
    </citation>
    <scope>NUCLEOTIDE SEQUENCE [LARGE SCALE GENOMIC DNA]</scope>
    <source>
        <strain evidence="3 4">Nor1</strain>
    </source>
</reference>
<dbReference type="InterPro" id="IPR015093">
    <property type="entry name" value="Card1_endonucl_dom"/>
</dbReference>
<dbReference type="Pfam" id="PF23400">
    <property type="entry name" value="CARF_Card1"/>
    <property type="match status" value="1"/>
</dbReference>
<evidence type="ECO:0008006" key="5">
    <source>
        <dbReference type="Google" id="ProtNLM"/>
    </source>
</evidence>
<feature type="domain" description="Card1 CARF" evidence="2">
    <location>
        <begin position="4"/>
        <end position="112"/>
    </location>
</feature>
<dbReference type="InterPro" id="IPR011335">
    <property type="entry name" value="Restrct_endonuc-II-like"/>
</dbReference>
<dbReference type="Proteomes" id="UP000005139">
    <property type="component" value="Unassembled WGS sequence"/>
</dbReference>
<dbReference type="eggNOG" id="ENOG5030J0E">
    <property type="taxonomic scope" value="Bacteria"/>
</dbReference>
<dbReference type="Pfam" id="PF09002">
    <property type="entry name" value="Card1_endonuc"/>
    <property type="match status" value="1"/>
</dbReference>
<proteinExistence type="predicted"/>
<evidence type="ECO:0000313" key="3">
    <source>
        <dbReference type="EMBL" id="EAX48907.1"/>
    </source>
</evidence>
<reference evidence="3 4" key="1">
    <citation type="submission" date="2007-01" db="EMBL/GenBank/DDBJ databases">
        <title>Annotation of the draft genome assembly of Thermosinus carboxydivorans Nor1.</title>
        <authorList>
            <consortium name="US DOE Joint Genome Institute (JGI-ORNL)"/>
            <person name="Larimer F."/>
            <person name="Land M."/>
            <person name="Hauser L."/>
        </authorList>
    </citation>
    <scope>NUCLEOTIDE SEQUENCE [LARGE SCALE GENOMIC DNA]</scope>
    <source>
        <strain evidence="3 4">Nor1</strain>
    </source>
</reference>
<keyword evidence="4" id="KW-1185">Reference proteome</keyword>
<evidence type="ECO:0000259" key="1">
    <source>
        <dbReference type="Pfam" id="PF09002"/>
    </source>
</evidence>
<dbReference type="InterPro" id="IPR011856">
    <property type="entry name" value="tRNA_endonuc-like_dom_sf"/>
</dbReference>
<gene>
    <name evidence="3" type="ORF">TcarDRAFT_2596</name>
</gene>
<dbReference type="Gene3D" id="3.40.1350.10">
    <property type="match status" value="1"/>
</dbReference>
<protein>
    <recommendedName>
        <fullName evidence="5">DUF1887 domain-containing protein</fullName>
    </recommendedName>
</protein>
<feature type="domain" description="Card1 endonuclease" evidence="1">
    <location>
        <begin position="254"/>
        <end position="388"/>
    </location>
</feature>
<evidence type="ECO:0000259" key="2">
    <source>
        <dbReference type="Pfam" id="PF23400"/>
    </source>
</evidence>
<dbReference type="AlphaFoldDB" id="A1HM58"/>
<dbReference type="SUPFAM" id="SSF52980">
    <property type="entry name" value="Restriction endonuclease-like"/>
    <property type="match status" value="1"/>
</dbReference>
<comment type="caution">
    <text evidence="3">The sequence shown here is derived from an EMBL/GenBank/DDBJ whole genome shotgun (WGS) entry which is preliminary data.</text>
</comment>
<dbReference type="EMBL" id="AAWL01000001">
    <property type="protein sequence ID" value="EAX48907.1"/>
    <property type="molecule type" value="Genomic_DNA"/>
</dbReference>